<name>A0ABN7AKF5_9HEMI</name>
<accession>A0ABN7AKF5</accession>
<proteinExistence type="predicted"/>
<dbReference type="EMBL" id="AP028911">
    <property type="protein sequence ID" value="BES91772.1"/>
    <property type="molecule type" value="Genomic_DNA"/>
</dbReference>
<organism evidence="1 2">
    <name type="scientific">Nesidiocoris tenuis</name>
    <dbReference type="NCBI Taxonomy" id="355587"/>
    <lineage>
        <taxon>Eukaryota</taxon>
        <taxon>Metazoa</taxon>
        <taxon>Ecdysozoa</taxon>
        <taxon>Arthropoda</taxon>
        <taxon>Hexapoda</taxon>
        <taxon>Insecta</taxon>
        <taxon>Pterygota</taxon>
        <taxon>Neoptera</taxon>
        <taxon>Paraneoptera</taxon>
        <taxon>Hemiptera</taxon>
        <taxon>Heteroptera</taxon>
        <taxon>Panheteroptera</taxon>
        <taxon>Cimicomorpha</taxon>
        <taxon>Miridae</taxon>
        <taxon>Dicyphina</taxon>
        <taxon>Nesidiocoris</taxon>
    </lineage>
</organism>
<protein>
    <submittedName>
        <fullName evidence="1">Uncharacterized protein</fullName>
    </submittedName>
</protein>
<gene>
    <name evidence="1" type="ORF">NTJ_04580</name>
</gene>
<evidence type="ECO:0000313" key="1">
    <source>
        <dbReference type="EMBL" id="BES91772.1"/>
    </source>
</evidence>
<keyword evidence="2" id="KW-1185">Reference proteome</keyword>
<dbReference type="Proteomes" id="UP001307889">
    <property type="component" value="Chromosome 3"/>
</dbReference>
<reference evidence="1 2" key="1">
    <citation type="submission" date="2023-09" db="EMBL/GenBank/DDBJ databases">
        <title>Nesidiocoris tenuis whole genome shotgun sequence.</title>
        <authorList>
            <person name="Shibata T."/>
            <person name="Shimoda M."/>
            <person name="Kobayashi T."/>
            <person name="Uehara T."/>
        </authorList>
    </citation>
    <scope>NUCLEOTIDE SEQUENCE [LARGE SCALE GENOMIC DNA]</scope>
    <source>
        <strain evidence="1 2">Japan</strain>
    </source>
</reference>
<evidence type="ECO:0000313" key="2">
    <source>
        <dbReference type="Proteomes" id="UP001307889"/>
    </source>
</evidence>
<sequence>MGQDIVEQGKEVIIIQIQIQRQQTRMWDDGEWPVIRHTTSGGDVATHLTHTGVGAAHLGQLTRSRTKGKNEGEWFAVE</sequence>